<dbReference type="InterPro" id="IPR042099">
    <property type="entry name" value="ANL_N_sf"/>
</dbReference>
<dbReference type="NCBIfam" id="TIGR02353">
    <property type="entry name" value="NRPS_term_dom"/>
    <property type="match status" value="1"/>
</dbReference>
<dbReference type="InterPro" id="IPR012728">
    <property type="entry name" value="Pls/PosA_C"/>
</dbReference>
<accession>A0A1I7ISQ8</accession>
<dbReference type="PANTHER" id="PTHR45527:SF1">
    <property type="entry name" value="FATTY ACID SYNTHASE"/>
    <property type="match status" value="1"/>
</dbReference>
<dbReference type="CDD" id="cd05930">
    <property type="entry name" value="A_NRPS"/>
    <property type="match status" value="1"/>
</dbReference>
<dbReference type="SUPFAM" id="SSF56801">
    <property type="entry name" value="Acetyl-CoA synthetase-like"/>
    <property type="match status" value="1"/>
</dbReference>
<dbReference type="Gene3D" id="2.160.10.10">
    <property type="entry name" value="Hexapeptide repeat proteins"/>
    <property type="match status" value="1"/>
</dbReference>
<feature type="transmembrane region" description="Helical" evidence="1">
    <location>
        <begin position="651"/>
        <end position="676"/>
    </location>
</feature>
<feature type="transmembrane region" description="Helical" evidence="1">
    <location>
        <begin position="688"/>
        <end position="710"/>
    </location>
</feature>
<protein>
    <recommendedName>
        <fullName evidence="2">Carrier domain-containing protein</fullName>
    </recommendedName>
</protein>
<dbReference type="InterPro" id="IPR010071">
    <property type="entry name" value="AA_adenyl_dom"/>
</dbReference>
<feature type="transmembrane region" description="Helical" evidence="1">
    <location>
        <begin position="1185"/>
        <end position="1203"/>
    </location>
</feature>
<dbReference type="GO" id="GO:0044550">
    <property type="term" value="P:secondary metabolite biosynthetic process"/>
    <property type="evidence" value="ECO:0007669"/>
    <property type="project" value="TreeGrafter"/>
</dbReference>
<evidence type="ECO:0000313" key="4">
    <source>
        <dbReference type="Proteomes" id="UP000198693"/>
    </source>
</evidence>
<dbReference type="SUPFAM" id="SSF47336">
    <property type="entry name" value="ACP-like"/>
    <property type="match status" value="1"/>
</dbReference>
<sequence length="1378" mass="151025">MNGNDTNLAEAVVAEPWLRAGDLDVVLTRNGDTLPRWQAGERLHHLFEAVAEQWPDATAVETPEASLSFAELDTEANRLARLLENRGVGANDVVALLFDRNLESYVALLAVLKLHAVYVPLDPMFPPDRICYIAADAGASTILTIEKHASLAEAANLPILSLDSLAAERRQYGSGGFVAREAGGELAYIIYTSGSTGKPKGVRITHHSIVNFVRVAAETYGYRPGDRVYQGLTLAFDFSVEEIWVPLLVGATLVPSQAKGSLVGEDLHAFLIEHRITALCCVPTLLSTIEEESADLPDLRLLIVSGEACPVDIVRRWHRDDRMILNAYGPTEATVTATVAVLQPNQPITIGNPLPSYSVVILDPEGPLALEKGEIGEIGIAGIGLSPGYVGRDDLTQKVFIEDFLGLPDNPSGRIYRTGDLGRIDGAGQIQYLGRIDTQVKIRGYRIELTEIESVIMQQPGIVQAVVDTFEPEPGTRELVAYYTTSSEVAPEQVAESLSEQLPTFMVPAYYERLEAIAMLPSDKADRRLLPTPSGKRLVRGGDAFVAPDGEVETGLAGLLADLLKLERVSVTHDFFADLGSNSLIMARFCTRVRREMACTDISMRDIYQAPTVRELAAHVGALMVSAPVDTPQAPRQPSPRQPAPHVASNLAYWGTGCWQVAMSLLVGWGMITIVFESAAWSLEAYGVNLYLRTVVFSMIMLLVALVLPIAGKWLLIGRWHETEFPVWGVTYARFWLVKSLIQMSPMAMTKGTPMYNAYLKALGARVDWTAMVMCSPPVCTDLIEIGPQAVVSREALLQGYKVVGGRIITGPVSIGARAYVGDTAVLDIHTRLEDDAQLAHASALYEGQVGQAGVSYHGTPAEPTTTCFRELPPGTASLARRIGFTLAQIATWAMAMGPALFLVLRYIIRPLVEGGVKAVPVIGLTNQTLAVLPKLLGYSAILFVASILLGLVVITVVPRLAWYFLEEDREYRLYGVRYYLVRMVIGGSNSKFFNLLFGDSSYIVYYLRAIGYRFNGLLQSGSNFGVHQKHDIPFLCEFGYGTMVSDALIMVNASFSGAAFRLGRVRFGRDNFLGNEILYPAGGRTGDNVLFGTKTLVPVDGEIRENTGLLGSPAFEIPRSVMRDRQFDHYKAPEILAERLKLKNRHNLMTISLFLLARYVHMVLMLVIGYALVFDLGMKSPFELTVGAMLLGGLSTAYVILVERASFGFRDLSPQYCSIYDDYFWRHERFWKMNVMAHLNAYNGTPFKGLIWRALNVRVGRKLYDEGCGMPEKSLVTIGDHCTLNAGTSIQAHSLEDGIFKSDHIVLGQGVTLGVKSFVHYGTALGEDSRLEADSFLMKGERMTCGSRWHGNPARPVSGQQEALREVEALTPVAVPA</sequence>
<gene>
    <name evidence="3" type="ORF">SAMN04487955_1087</name>
</gene>
<organism evidence="3 4">
    <name type="scientific">Halomonas korlensis</name>
    <dbReference type="NCBI Taxonomy" id="463301"/>
    <lineage>
        <taxon>Bacteria</taxon>
        <taxon>Pseudomonadati</taxon>
        <taxon>Pseudomonadota</taxon>
        <taxon>Gammaproteobacteria</taxon>
        <taxon>Oceanospirillales</taxon>
        <taxon>Halomonadaceae</taxon>
        <taxon>Halomonas</taxon>
    </lineage>
</organism>
<feature type="transmembrane region" description="Helical" evidence="1">
    <location>
        <begin position="936"/>
        <end position="963"/>
    </location>
</feature>
<feature type="transmembrane region" description="Helical" evidence="1">
    <location>
        <begin position="890"/>
        <end position="909"/>
    </location>
</feature>
<dbReference type="GO" id="GO:0005737">
    <property type="term" value="C:cytoplasm"/>
    <property type="evidence" value="ECO:0007669"/>
    <property type="project" value="TreeGrafter"/>
</dbReference>
<dbReference type="InterPro" id="IPR045851">
    <property type="entry name" value="AMP-bd_C_sf"/>
</dbReference>
<dbReference type="Gene3D" id="3.30.300.30">
    <property type="match status" value="1"/>
</dbReference>
<evidence type="ECO:0000259" key="2">
    <source>
        <dbReference type="PROSITE" id="PS50075"/>
    </source>
</evidence>
<dbReference type="InterPro" id="IPR036736">
    <property type="entry name" value="ACP-like_sf"/>
</dbReference>
<dbReference type="Proteomes" id="UP000198693">
    <property type="component" value="Unassembled WGS sequence"/>
</dbReference>
<keyword evidence="4" id="KW-1185">Reference proteome</keyword>
<dbReference type="FunFam" id="3.40.50.980:FF:000001">
    <property type="entry name" value="Non-ribosomal peptide synthetase"/>
    <property type="match status" value="1"/>
</dbReference>
<evidence type="ECO:0000313" key="3">
    <source>
        <dbReference type="EMBL" id="SFU75979.1"/>
    </source>
</evidence>
<evidence type="ECO:0000256" key="1">
    <source>
        <dbReference type="SAM" id="Phobius"/>
    </source>
</evidence>
<keyword evidence="1" id="KW-0812">Transmembrane</keyword>
<dbReference type="Pfam" id="PF00550">
    <property type="entry name" value="PP-binding"/>
    <property type="match status" value="1"/>
</dbReference>
<dbReference type="GO" id="GO:0031177">
    <property type="term" value="F:phosphopantetheine binding"/>
    <property type="evidence" value="ECO:0007669"/>
    <property type="project" value="TreeGrafter"/>
</dbReference>
<dbReference type="InterPro" id="IPR020845">
    <property type="entry name" value="AMP-binding_CS"/>
</dbReference>
<dbReference type="OrthoDB" id="9757559at2"/>
<keyword evidence="1" id="KW-1133">Transmembrane helix</keyword>
<dbReference type="PROSITE" id="PS50075">
    <property type="entry name" value="CARRIER"/>
    <property type="match status" value="1"/>
</dbReference>
<feature type="transmembrane region" description="Helical" evidence="1">
    <location>
        <begin position="1149"/>
        <end position="1173"/>
    </location>
</feature>
<dbReference type="RefSeq" id="WP_089796023.1">
    <property type="nucleotide sequence ID" value="NZ_FPBP01000008.1"/>
</dbReference>
<dbReference type="InterPro" id="IPR009081">
    <property type="entry name" value="PP-bd_ACP"/>
</dbReference>
<dbReference type="EMBL" id="FPBP01000008">
    <property type="protein sequence ID" value="SFU75979.1"/>
    <property type="molecule type" value="Genomic_DNA"/>
</dbReference>
<dbReference type="Pfam" id="PF00501">
    <property type="entry name" value="AMP-binding"/>
    <property type="match status" value="1"/>
</dbReference>
<dbReference type="PROSITE" id="PS00455">
    <property type="entry name" value="AMP_BINDING"/>
    <property type="match status" value="1"/>
</dbReference>
<dbReference type="Gene3D" id="3.40.50.12780">
    <property type="entry name" value="N-terminal domain of ligase-like"/>
    <property type="match status" value="1"/>
</dbReference>
<dbReference type="Gene3D" id="1.10.1200.10">
    <property type="entry name" value="ACP-like"/>
    <property type="match status" value="1"/>
</dbReference>
<dbReference type="PANTHER" id="PTHR45527">
    <property type="entry name" value="NONRIBOSOMAL PEPTIDE SYNTHETASE"/>
    <property type="match status" value="1"/>
</dbReference>
<keyword evidence="1" id="KW-0472">Membrane</keyword>
<dbReference type="InterPro" id="IPR000873">
    <property type="entry name" value="AMP-dep_synth/lig_dom"/>
</dbReference>
<dbReference type="STRING" id="463301.SAMN04487955_1087"/>
<dbReference type="NCBIfam" id="TIGR01733">
    <property type="entry name" value="AA-adenyl-dom"/>
    <property type="match status" value="1"/>
</dbReference>
<feature type="domain" description="Carrier" evidence="2">
    <location>
        <begin position="547"/>
        <end position="624"/>
    </location>
</feature>
<reference evidence="4" key="1">
    <citation type="submission" date="2016-10" db="EMBL/GenBank/DDBJ databases">
        <authorList>
            <person name="Varghese N."/>
            <person name="Submissions S."/>
        </authorList>
    </citation>
    <scope>NUCLEOTIDE SEQUENCE [LARGE SCALE GENOMIC DNA]</scope>
    <source>
        <strain evidence="4">CGMCC 1.6981</strain>
    </source>
</reference>
<dbReference type="GO" id="GO:0043041">
    <property type="term" value="P:amino acid activation for nonribosomal peptide biosynthetic process"/>
    <property type="evidence" value="ECO:0007669"/>
    <property type="project" value="TreeGrafter"/>
</dbReference>
<name>A0A1I7ISQ8_9GAMM</name>
<proteinExistence type="predicted"/>
<dbReference type="SUPFAM" id="SSF51161">
    <property type="entry name" value="Trimeric LpxA-like enzymes"/>
    <property type="match status" value="2"/>
</dbReference>
<dbReference type="InterPro" id="IPR011004">
    <property type="entry name" value="Trimer_LpxA-like_sf"/>
</dbReference>